<dbReference type="Gene3D" id="3.40.50.2300">
    <property type="match status" value="2"/>
</dbReference>
<accession>A0A0V9UDU8</accession>
<dbReference type="InterPro" id="IPR025997">
    <property type="entry name" value="SBP_2_dom"/>
</dbReference>
<gene>
    <name evidence="2" type="ORF">Z045_25230</name>
</gene>
<evidence type="ECO:0000259" key="1">
    <source>
        <dbReference type="Pfam" id="PF13407"/>
    </source>
</evidence>
<dbReference type="Pfam" id="PF13407">
    <property type="entry name" value="Peripla_BP_4"/>
    <property type="match status" value="1"/>
</dbReference>
<sequence>MIPVSDTKIQVDTPLTQRPPAGKRVEVIRYNNSASAVYDQPMKDAGAALGWSVNVAAIDATDPQSIPNAMIRAVSQKVDYIVITSSSIQAAGAGMDAAKKAGVPVFFGAGLDEPQGEVNGLYGNTMRTTTKLAVFGLLDKMIVESGGTGSALLVSAPDFPILAPIDDQAKKYVADNCSQCTLELLGIPAADLGGDVASTIAAKVRQNPDIKYVVTTFSSLATGLAPGLKSAGLTDVSAYLTGLNEAEVELVRNGTYPAGDLYPVNDYPWLLFDQIARLSVGMDTLQAQHDSTGLQLWTTDSVPDGMTSWDPPNYQEKYKELWQIS</sequence>
<evidence type="ECO:0000313" key="3">
    <source>
        <dbReference type="Proteomes" id="UP000053060"/>
    </source>
</evidence>
<reference evidence="3" key="1">
    <citation type="submission" date="2015-01" db="EMBL/GenBank/DDBJ databases">
        <title>Draft genome sequence of Rhodococcus pyridinivorans strain KG-16, a hydrocarbon-degrading bacterium.</title>
        <authorList>
            <person name="Aggarwal R.K."/>
            <person name="Dawar C."/>
        </authorList>
    </citation>
    <scope>NUCLEOTIDE SEQUENCE [LARGE SCALE GENOMIC DNA]</scope>
    <source>
        <strain evidence="3">KG-16</strain>
    </source>
</reference>
<dbReference type="PATRIC" id="fig|1441730.3.peg.5312"/>
<name>A0A0V9UDU8_9NOCA</name>
<dbReference type="Proteomes" id="UP000053060">
    <property type="component" value="Unassembled WGS sequence"/>
</dbReference>
<dbReference type="AlphaFoldDB" id="A0A0V9UDU8"/>
<dbReference type="InterPro" id="IPR028082">
    <property type="entry name" value="Peripla_BP_I"/>
</dbReference>
<reference evidence="2 3" key="2">
    <citation type="journal article" date="2016" name="Genome Announc.">
        <title>Draft Genome Sequence of a Versatile Hydrocarbon-Degrading Bacterium, Rhodococcus pyridinivorans Strain KG-16, Collected from Oil Fields in India.</title>
        <authorList>
            <person name="Aggarwal R.K."/>
            <person name="Dawar C."/>
            <person name="Phanindranath R."/>
            <person name="Mutnuri L."/>
            <person name="Dayal A.M."/>
        </authorList>
    </citation>
    <scope>NUCLEOTIDE SEQUENCE [LARGE SCALE GENOMIC DNA]</scope>
    <source>
        <strain evidence="2 3">KG-16</strain>
    </source>
</reference>
<organism evidence="2 3">
    <name type="scientific">Rhodococcus pyridinivorans KG-16</name>
    <dbReference type="NCBI Taxonomy" id="1441730"/>
    <lineage>
        <taxon>Bacteria</taxon>
        <taxon>Bacillati</taxon>
        <taxon>Actinomycetota</taxon>
        <taxon>Actinomycetes</taxon>
        <taxon>Mycobacteriales</taxon>
        <taxon>Nocardiaceae</taxon>
        <taxon>Rhodococcus</taxon>
    </lineage>
</organism>
<feature type="domain" description="Periplasmic binding protein" evidence="1">
    <location>
        <begin position="40"/>
        <end position="262"/>
    </location>
</feature>
<dbReference type="SUPFAM" id="SSF53822">
    <property type="entry name" value="Periplasmic binding protein-like I"/>
    <property type="match status" value="1"/>
</dbReference>
<proteinExistence type="predicted"/>
<comment type="caution">
    <text evidence="2">The sequence shown here is derived from an EMBL/GenBank/DDBJ whole genome shotgun (WGS) entry which is preliminary data.</text>
</comment>
<evidence type="ECO:0000313" key="2">
    <source>
        <dbReference type="EMBL" id="KSZ56095.1"/>
    </source>
</evidence>
<protein>
    <recommendedName>
        <fullName evidence="1">Periplasmic binding protein domain-containing protein</fullName>
    </recommendedName>
</protein>
<dbReference type="EMBL" id="AZXY01000023">
    <property type="protein sequence ID" value="KSZ56095.1"/>
    <property type="molecule type" value="Genomic_DNA"/>
</dbReference>